<dbReference type="InterPro" id="IPR011006">
    <property type="entry name" value="CheY-like_superfamily"/>
</dbReference>
<dbReference type="Gene3D" id="3.40.50.2300">
    <property type="match status" value="1"/>
</dbReference>
<feature type="modified residue" description="4-aspartylphosphate" evidence="1">
    <location>
        <position position="56"/>
    </location>
</feature>
<dbReference type="PROSITE" id="PS50110">
    <property type="entry name" value="RESPONSE_REGULATORY"/>
    <property type="match status" value="1"/>
</dbReference>
<dbReference type="AlphaFoldDB" id="A0A1M5FNK4"/>
<feature type="domain" description="Response regulatory" evidence="2">
    <location>
        <begin position="6"/>
        <end position="117"/>
    </location>
</feature>
<evidence type="ECO:0000259" key="2">
    <source>
        <dbReference type="PROSITE" id="PS50110"/>
    </source>
</evidence>
<dbReference type="OrthoDB" id="7060229at2"/>
<evidence type="ECO:0000313" key="4">
    <source>
        <dbReference type="Proteomes" id="UP000184485"/>
    </source>
</evidence>
<reference evidence="3 4" key="1">
    <citation type="submission" date="2016-11" db="EMBL/GenBank/DDBJ databases">
        <authorList>
            <person name="Jaros S."/>
            <person name="Januszkiewicz K."/>
            <person name="Wedrychowicz H."/>
        </authorList>
    </citation>
    <scope>NUCLEOTIDE SEQUENCE [LARGE SCALE GENOMIC DNA]</scope>
    <source>
        <strain evidence="3 4">DSM 19436</strain>
    </source>
</reference>
<dbReference type="InterPro" id="IPR001789">
    <property type="entry name" value="Sig_transdc_resp-reg_receiver"/>
</dbReference>
<dbReference type="Proteomes" id="UP000184485">
    <property type="component" value="Unassembled WGS sequence"/>
</dbReference>
<evidence type="ECO:0000313" key="3">
    <source>
        <dbReference type="EMBL" id="SHF93014.1"/>
    </source>
</evidence>
<dbReference type="SMART" id="SM00448">
    <property type="entry name" value="REC"/>
    <property type="match status" value="1"/>
</dbReference>
<dbReference type="STRING" id="1122133.SAMN02745157_3111"/>
<protein>
    <submittedName>
        <fullName evidence="3">Response regulator receiver domain-containing protein</fullName>
    </submittedName>
</protein>
<dbReference type="RefSeq" id="WP_073054453.1">
    <property type="nucleotide sequence ID" value="NZ_FQUP01000003.1"/>
</dbReference>
<gene>
    <name evidence="3" type="ORF">SAMN02745157_3111</name>
</gene>
<sequence>MNTQLRVFVVEDEVLLQMQLEVFLEDAGHLMVGSATTMHEAITKAGSAGADLALVDIHLADGPTGLEVGRALADMGLPVVFMTANARRIPEDFSGAIGIISKPYSQSGVAEALNFLVSAVKYPPPEAPLPPCLVLAPALAERWRIN</sequence>
<dbReference type="GO" id="GO:0000160">
    <property type="term" value="P:phosphorelay signal transduction system"/>
    <property type="evidence" value="ECO:0007669"/>
    <property type="project" value="InterPro"/>
</dbReference>
<dbReference type="SUPFAM" id="SSF52172">
    <property type="entry name" value="CheY-like"/>
    <property type="match status" value="1"/>
</dbReference>
<proteinExistence type="predicted"/>
<dbReference type="EMBL" id="FQUP01000003">
    <property type="protein sequence ID" value="SHF93014.1"/>
    <property type="molecule type" value="Genomic_DNA"/>
</dbReference>
<evidence type="ECO:0000256" key="1">
    <source>
        <dbReference type="PROSITE-ProRule" id="PRU00169"/>
    </source>
</evidence>
<keyword evidence="1" id="KW-0597">Phosphoprotein</keyword>
<organism evidence="3 4">
    <name type="scientific">Kaistia soli DSM 19436</name>
    <dbReference type="NCBI Taxonomy" id="1122133"/>
    <lineage>
        <taxon>Bacteria</taxon>
        <taxon>Pseudomonadati</taxon>
        <taxon>Pseudomonadota</taxon>
        <taxon>Alphaproteobacteria</taxon>
        <taxon>Hyphomicrobiales</taxon>
        <taxon>Kaistiaceae</taxon>
        <taxon>Kaistia</taxon>
    </lineage>
</organism>
<name>A0A1M5FNK4_9HYPH</name>
<dbReference type="Pfam" id="PF00072">
    <property type="entry name" value="Response_reg"/>
    <property type="match status" value="1"/>
</dbReference>
<keyword evidence="4" id="KW-1185">Reference proteome</keyword>
<accession>A0A1M5FNK4</accession>